<dbReference type="Gene3D" id="3.20.20.80">
    <property type="entry name" value="Glycosidases"/>
    <property type="match status" value="1"/>
</dbReference>
<dbReference type="FunFam" id="3.20.20.80:FF:000098">
    <property type="entry name" value="Beta-galactosidase"/>
    <property type="match status" value="1"/>
</dbReference>
<dbReference type="Pfam" id="PF01301">
    <property type="entry name" value="Glyco_hydro_35"/>
    <property type="match status" value="1"/>
</dbReference>
<evidence type="ECO:0000313" key="16">
    <source>
        <dbReference type="RefSeq" id="XP_008783343.2"/>
    </source>
</evidence>
<dbReference type="GO" id="GO:0004565">
    <property type="term" value="F:beta-galactosidase activity"/>
    <property type="evidence" value="ECO:0007669"/>
    <property type="project" value="UniProtKB-EC"/>
</dbReference>
<keyword evidence="7 13" id="KW-0732">Signal</keyword>
<dbReference type="InterPro" id="IPR019801">
    <property type="entry name" value="Glyco_hydro_35_CS"/>
</dbReference>
<evidence type="ECO:0000256" key="4">
    <source>
        <dbReference type="ARBA" id="ARBA00012756"/>
    </source>
</evidence>
<dbReference type="KEGG" id="pda:103702620"/>
<evidence type="ECO:0000259" key="14">
    <source>
        <dbReference type="PROSITE" id="PS50228"/>
    </source>
</evidence>
<feature type="chain" id="PRO_5034512672" description="Beta-galactosidase" evidence="13">
    <location>
        <begin position="24"/>
        <end position="810"/>
    </location>
</feature>
<comment type="similarity">
    <text evidence="3 12">Belongs to the glycosyl hydrolase 35 family.</text>
</comment>
<dbReference type="InterPro" id="IPR048913">
    <property type="entry name" value="BetaGal_gal-bd"/>
</dbReference>
<dbReference type="Pfam" id="PF02140">
    <property type="entry name" value="SUEL_Lectin"/>
    <property type="match status" value="1"/>
</dbReference>
<organism evidence="15 16">
    <name type="scientific">Phoenix dactylifera</name>
    <name type="common">Date palm</name>
    <dbReference type="NCBI Taxonomy" id="42345"/>
    <lineage>
        <taxon>Eukaryota</taxon>
        <taxon>Viridiplantae</taxon>
        <taxon>Streptophyta</taxon>
        <taxon>Embryophyta</taxon>
        <taxon>Tracheophyta</taxon>
        <taxon>Spermatophyta</taxon>
        <taxon>Magnoliopsida</taxon>
        <taxon>Liliopsida</taxon>
        <taxon>Arecaceae</taxon>
        <taxon>Coryphoideae</taxon>
        <taxon>Phoeniceae</taxon>
        <taxon>Phoenix</taxon>
    </lineage>
</organism>
<keyword evidence="9" id="KW-0325">Glycoprotein</keyword>
<evidence type="ECO:0000256" key="12">
    <source>
        <dbReference type="RuleBase" id="RU003679"/>
    </source>
</evidence>
<dbReference type="Proteomes" id="UP000228380">
    <property type="component" value="Chromosome 1"/>
</dbReference>
<dbReference type="Pfam" id="PF17834">
    <property type="entry name" value="GHD"/>
    <property type="match status" value="1"/>
</dbReference>
<dbReference type="GO" id="GO:0048046">
    <property type="term" value="C:apoplast"/>
    <property type="evidence" value="ECO:0007669"/>
    <property type="project" value="UniProtKB-SubCell"/>
</dbReference>
<dbReference type="Pfam" id="PF21467">
    <property type="entry name" value="BetaGal_gal-bd"/>
    <property type="match status" value="1"/>
</dbReference>
<dbReference type="FunFam" id="2.60.120.740:FF:000002">
    <property type="entry name" value="Beta-galactosidase"/>
    <property type="match status" value="1"/>
</dbReference>
<accession>A0A8B7BQR4</accession>
<evidence type="ECO:0000256" key="9">
    <source>
        <dbReference type="ARBA" id="ARBA00023180"/>
    </source>
</evidence>
<dbReference type="PANTHER" id="PTHR23421">
    <property type="entry name" value="BETA-GALACTOSIDASE RELATED"/>
    <property type="match status" value="1"/>
</dbReference>
<evidence type="ECO:0000256" key="8">
    <source>
        <dbReference type="ARBA" id="ARBA00022801"/>
    </source>
</evidence>
<dbReference type="InterPro" id="IPR000922">
    <property type="entry name" value="Lectin_gal-bd_dom"/>
</dbReference>
<evidence type="ECO:0000256" key="11">
    <source>
        <dbReference type="RuleBase" id="RU000675"/>
    </source>
</evidence>
<evidence type="ECO:0000256" key="2">
    <source>
        <dbReference type="ARBA" id="ARBA00004271"/>
    </source>
</evidence>
<dbReference type="FunFam" id="2.60.120.260:FF:000142">
    <property type="entry name" value="Beta-galactosidase"/>
    <property type="match status" value="1"/>
</dbReference>
<sequence length="810" mass="90423">MALKKVVVVLSMFVIILVSSGEATSVRGDVTYDGRALIINGTRRMLFSGSIHYPRSTPEMWPSLIAKAKKGGLDVIQTYVFWNAHEPIRGQFNFEGRYNLVRFIKEIQAQGLYVSLRMGPFIESEWKYGGFPFWLHDVPGIVFRSDNEPFKFYMKSFVEKIVNMMKLEKLYYPQGGPIIISQIENEYQMVEPAFHEAGPPYVRWAAAMAVSLQTGVPWMMCKQDDAPDPVINTCNGLKCGETFAGPNSPTKPSLWTENWTARYPVYGKEPSMRRVEDLAFSVALFIARKNGSFVNYYMYHGGTNFGKSPSSYVTTSYYDRAPLDEYGLIWLPTWGHLRELHAVIKLSSEPLLWGTYTNVSLGQLQEAHVFQTNSGKCAAFLVNFDEHLNATVCFHNATYELPSKSISILPDCKSVAFNTAKVSAQYGNRSARAVQSFDNAKKWMAFLDGVPNVHDASFITKELLEQMSTTKDVTDYLWYTFSYNYKSSDGQQALHVDSRAHVLHAFVNDEFVGSVHGSSDGPRIMTFEKDISLREGQNNLSLLSVMVGLPDSGAYLEKRFAGLRRVSIHCNGSRPQNLTNWLWGYQIGLLGEKLEIYTQKGLPKVDWKTVGSSICKPLTWYKTTFHVPLGTNPVALDLSSMGKGEVWINGESIGRYWVSFTSPNGQPSQTLYHVPRSFLKPFGNLLVLFEELGGDPLGITVNTISVTHICSNVAESFSPSLFSKRKQPSVQLQCHEGQAIYSIKFASYGNPIGDCENYALGTCHSVLSKAVMEKACVGKRRCSIPISATKFGGDPCPGIAKSLLVVADCV</sequence>
<name>A0A8B7BQR4_PHODC</name>
<dbReference type="Gene3D" id="2.60.120.260">
    <property type="entry name" value="Galactose-binding domain-like"/>
    <property type="match status" value="1"/>
</dbReference>
<keyword evidence="8 11" id="KW-0378">Hydrolase</keyword>
<dbReference type="EC" id="3.2.1.23" evidence="4 11"/>
<dbReference type="InterPro" id="IPR041392">
    <property type="entry name" value="GHD"/>
</dbReference>
<dbReference type="PROSITE" id="PS50228">
    <property type="entry name" value="SUEL_LECTIN"/>
    <property type="match status" value="1"/>
</dbReference>
<dbReference type="PRINTS" id="PR00742">
    <property type="entry name" value="GLHYDRLASE35"/>
</dbReference>
<dbReference type="RefSeq" id="XP_008783343.2">
    <property type="nucleotide sequence ID" value="XM_008785121.4"/>
</dbReference>
<evidence type="ECO:0000256" key="7">
    <source>
        <dbReference type="ARBA" id="ARBA00022729"/>
    </source>
</evidence>
<evidence type="ECO:0000256" key="10">
    <source>
        <dbReference type="ARBA" id="ARBA00023295"/>
    </source>
</evidence>
<dbReference type="CDD" id="cd22842">
    <property type="entry name" value="Gal_Rha_Lectin_BGal"/>
    <property type="match status" value="1"/>
</dbReference>
<dbReference type="FunFam" id="2.60.120.260:FF:000050">
    <property type="entry name" value="Beta-galactosidase"/>
    <property type="match status" value="1"/>
</dbReference>
<evidence type="ECO:0000256" key="3">
    <source>
        <dbReference type="ARBA" id="ARBA00009809"/>
    </source>
</evidence>
<dbReference type="OrthoDB" id="1657402at2759"/>
<keyword evidence="6" id="KW-0964">Secreted</keyword>
<feature type="domain" description="SUEL-type lectin" evidence="14">
    <location>
        <begin position="724"/>
        <end position="810"/>
    </location>
</feature>
<dbReference type="InterPro" id="IPR031330">
    <property type="entry name" value="Gly_Hdrlase_35_cat"/>
</dbReference>
<reference evidence="16" key="2">
    <citation type="submission" date="2025-08" db="UniProtKB">
        <authorList>
            <consortium name="RefSeq"/>
        </authorList>
    </citation>
    <scope>IDENTIFICATION</scope>
    <source>
        <tissue evidence="16">Young leaves</tissue>
    </source>
</reference>
<keyword evidence="15" id="KW-1185">Reference proteome</keyword>
<evidence type="ECO:0000313" key="15">
    <source>
        <dbReference type="Proteomes" id="UP000228380"/>
    </source>
</evidence>
<evidence type="ECO:0000256" key="13">
    <source>
        <dbReference type="SAM" id="SignalP"/>
    </source>
</evidence>
<comment type="subcellular location">
    <subcellularLocation>
        <location evidence="2">Secreted</location>
        <location evidence="2">Extracellular space</location>
        <location evidence="2">Apoplast</location>
    </subcellularLocation>
</comment>
<reference evidence="15" key="1">
    <citation type="journal article" date="2019" name="Nat. Commun.">
        <title>Genome-wide association mapping of date palm fruit traits.</title>
        <authorList>
            <person name="Hazzouri K.M."/>
            <person name="Gros-Balthazard M."/>
            <person name="Flowers J.M."/>
            <person name="Copetti D."/>
            <person name="Lemansour A."/>
            <person name="Lebrun M."/>
            <person name="Masmoudi K."/>
            <person name="Ferrand S."/>
            <person name="Dhar M.I."/>
            <person name="Fresquez Z.A."/>
            <person name="Rosas U."/>
            <person name="Zhang J."/>
            <person name="Talag J."/>
            <person name="Lee S."/>
            <person name="Kudrna D."/>
            <person name="Powell R.F."/>
            <person name="Leitch I.J."/>
            <person name="Krueger R.R."/>
            <person name="Wing R.A."/>
            <person name="Amiri K.M.A."/>
            <person name="Purugganan M.D."/>
        </authorList>
    </citation>
    <scope>NUCLEOTIDE SEQUENCE [LARGE SCALE GENOMIC DNA]</scope>
    <source>
        <strain evidence="15">cv. Khalas</strain>
    </source>
</reference>
<proteinExistence type="inferred from homology"/>
<dbReference type="Gene3D" id="2.60.120.740">
    <property type="match status" value="1"/>
</dbReference>
<dbReference type="InterPro" id="IPR001944">
    <property type="entry name" value="Glycoside_Hdrlase_35"/>
</dbReference>
<evidence type="ECO:0000256" key="1">
    <source>
        <dbReference type="ARBA" id="ARBA00001412"/>
    </source>
</evidence>
<dbReference type="InterPro" id="IPR008979">
    <property type="entry name" value="Galactose-bd-like_sf"/>
</dbReference>
<dbReference type="SUPFAM" id="SSF49785">
    <property type="entry name" value="Galactose-binding domain-like"/>
    <property type="match status" value="2"/>
</dbReference>
<dbReference type="GO" id="GO:0005975">
    <property type="term" value="P:carbohydrate metabolic process"/>
    <property type="evidence" value="ECO:0007669"/>
    <property type="project" value="InterPro"/>
</dbReference>
<keyword evidence="10 11" id="KW-0326">Glycosidase</keyword>
<feature type="signal peptide" evidence="13">
    <location>
        <begin position="1"/>
        <end position="23"/>
    </location>
</feature>
<gene>
    <name evidence="16" type="primary">LOC103702620</name>
</gene>
<protein>
    <recommendedName>
        <fullName evidence="4 11">Beta-galactosidase</fullName>
        <ecNumber evidence="4 11">3.2.1.23</ecNumber>
    </recommendedName>
</protein>
<dbReference type="PROSITE" id="PS01182">
    <property type="entry name" value="GLYCOSYL_HYDROL_F35"/>
    <property type="match status" value="1"/>
</dbReference>
<evidence type="ECO:0000256" key="5">
    <source>
        <dbReference type="ARBA" id="ARBA00022523"/>
    </source>
</evidence>
<comment type="catalytic activity">
    <reaction evidence="1 11">
        <text>Hydrolysis of terminal non-reducing beta-D-galactose residues in beta-D-galactosides.</text>
        <dbReference type="EC" id="3.2.1.23"/>
    </reaction>
</comment>
<dbReference type="GeneID" id="103702620"/>
<evidence type="ECO:0000256" key="6">
    <source>
        <dbReference type="ARBA" id="ARBA00022525"/>
    </source>
</evidence>
<dbReference type="InterPro" id="IPR017853">
    <property type="entry name" value="GH"/>
</dbReference>
<dbReference type="GO" id="GO:0030246">
    <property type="term" value="F:carbohydrate binding"/>
    <property type="evidence" value="ECO:0007669"/>
    <property type="project" value="InterPro"/>
</dbReference>
<dbReference type="AlphaFoldDB" id="A0A8B7BQR4"/>
<dbReference type="InterPro" id="IPR043159">
    <property type="entry name" value="Lectin_gal-bd_sf"/>
</dbReference>
<dbReference type="SUPFAM" id="SSF51445">
    <property type="entry name" value="(Trans)glycosidases"/>
    <property type="match status" value="1"/>
</dbReference>
<keyword evidence="5" id="KW-0052">Apoplast</keyword>